<dbReference type="WBParaSite" id="SBAD_0000958801-mRNA-1">
    <property type="protein sequence ID" value="SBAD_0000958801-mRNA-1"/>
    <property type="gene ID" value="SBAD_0000958801"/>
</dbReference>
<evidence type="ECO:0000313" key="3">
    <source>
        <dbReference type="WBParaSite" id="SBAD_0000958801-mRNA-1"/>
    </source>
</evidence>
<evidence type="ECO:0000313" key="2">
    <source>
        <dbReference type="Proteomes" id="UP000270296"/>
    </source>
</evidence>
<dbReference type="EMBL" id="UZAM01012501">
    <property type="protein sequence ID" value="VDP22145.1"/>
    <property type="molecule type" value="Genomic_DNA"/>
</dbReference>
<name>A0A183J059_9BILA</name>
<keyword evidence="2" id="KW-1185">Reference proteome</keyword>
<reference evidence="3" key="1">
    <citation type="submission" date="2016-06" db="UniProtKB">
        <authorList>
            <consortium name="WormBaseParasite"/>
        </authorList>
    </citation>
    <scope>IDENTIFICATION</scope>
</reference>
<dbReference type="Proteomes" id="UP000270296">
    <property type="component" value="Unassembled WGS sequence"/>
</dbReference>
<gene>
    <name evidence="1" type="ORF">SBAD_LOCUS9255</name>
</gene>
<accession>A0A183J059</accession>
<reference evidence="1 2" key="2">
    <citation type="submission" date="2018-11" db="EMBL/GenBank/DDBJ databases">
        <authorList>
            <consortium name="Pathogen Informatics"/>
        </authorList>
    </citation>
    <scope>NUCLEOTIDE SEQUENCE [LARGE SCALE GENOMIC DNA]</scope>
</reference>
<sequence>MRYVELHKALANAVAKTKVDSSEKFGQVLESNFHTANKVFRDTSRRLRSAKKGSLEVLKDRSGQPFTENEDILRLW</sequence>
<dbReference type="OrthoDB" id="410381at2759"/>
<dbReference type="AlphaFoldDB" id="A0A183J059"/>
<organism evidence="3">
    <name type="scientific">Soboliphyme baturini</name>
    <dbReference type="NCBI Taxonomy" id="241478"/>
    <lineage>
        <taxon>Eukaryota</taxon>
        <taxon>Metazoa</taxon>
        <taxon>Ecdysozoa</taxon>
        <taxon>Nematoda</taxon>
        <taxon>Enoplea</taxon>
        <taxon>Dorylaimia</taxon>
        <taxon>Dioctophymatida</taxon>
        <taxon>Dioctophymatoidea</taxon>
        <taxon>Soboliphymatidae</taxon>
        <taxon>Soboliphyme</taxon>
    </lineage>
</organism>
<proteinExistence type="predicted"/>
<evidence type="ECO:0000313" key="1">
    <source>
        <dbReference type="EMBL" id="VDP22145.1"/>
    </source>
</evidence>
<protein>
    <submittedName>
        <fullName evidence="3">BLOC-1-related complex subunit 7</fullName>
    </submittedName>
</protein>